<dbReference type="Gene3D" id="3.40.190.10">
    <property type="entry name" value="Periplasmic binding protein-like II"/>
    <property type="match status" value="1"/>
</dbReference>
<name>A0AA86J387_9BURK</name>
<evidence type="ECO:0000256" key="1">
    <source>
        <dbReference type="ARBA" id="ARBA00010651"/>
    </source>
</evidence>
<keyword evidence="5" id="KW-0472">Membrane</keyword>
<evidence type="ECO:0000256" key="5">
    <source>
        <dbReference type="SAM" id="Phobius"/>
    </source>
</evidence>
<dbReference type="NCBIfam" id="NF037995">
    <property type="entry name" value="TRAP_S1"/>
    <property type="match status" value="1"/>
</dbReference>
<dbReference type="InterPro" id="IPR006311">
    <property type="entry name" value="TAT_signal"/>
</dbReference>
<dbReference type="Pfam" id="PF03480">
    <property type="entry name" value="DctP"/>
    <property type="match status" value="1"/>
</dbReference>
<feature type="binding site" evidence="4">
    <location>
        <position position="248"/>
    </location>
    <ligand>
        <name>substrate</name>
    </ligand>
</feature>
<dbReference type="GO" id="GO:0031317">
    <property type="term" value="C:tripartite ATP-independent periplasmic transporter complex"/>
    <property type="evidence" value="ECO:0007669"/>
    <property type="project" value="InterPro"/>
</dbReference>
<accession>A0AA86J387</accession>
<keyword evidence="5" id="KW-0812">Transmembrane</keyword>
<dbReference type="PROSITE" id="PS51318">
    <property type="entry name" value="TAT"/>
    <property type="match status" value="1"/>
</dbReference>
<evidence type="ECO:0000313" key="7">
    <source>
        <dbReference type="EMBL" id="BET26304.1"/>
    </source>
</evidence>
<dbReference type="InterPro" id="IPR018389">
    <property type="entry name" value="DctP_fam"/>
</dbReference>
<keyword evidence="2" id="KW-0732">Signal</keyword>
<organism evidence="7 8">
    <name type="scientific">Limnobacter thiooxidans</name>
    <dbReference type="NCBI Taxonomy" id="131080"/>
    <lineage>
        <taxon>Bacteria</taxon>
        <taxon>Pseudomonadati</taxon>
        <taxon>Pseudomonadota</taxon>
        <taxon>Betaproteobacteria</taxon>
        <taxon>Burkholderiales</taxon>
        <taxon>Burkholderiaceae</taxon>
        <taxon>Limnobacter</taxon>
    </lineage>
</organism>
<evidence type="ECO:0000259" key="6">
    <source>
        <dbReference type="Pfam" id="PF10399"/>
    </source>
</evidence>
<feature type="binding site" evidence="4">
    <location>
        <position position="222"/>
    </location>
    <ligand>
        <name>substrate</name>
    </ligand>
</feature>
<comment type="similarity">
    <text evidence="1">Belongs to the Rieske iron-sulfur protein family.</text>
</comment>
<reference evidence="7 8" key="1">
    <citation type="submission" date="2023-10" db="EMBL/GenBank/DDBJ databases">
        <title>Complete Genome Sequence of Limnobacter thiooxidans CS-K2T, Isolated from freshwater lake sediments in Bavaria, Germany.</title>
        <authorList>
            <person name="Naruki M."/>
            <person name="Watanabe A."/>
            <person name="Warashina T."/>
            <person name="Morita T."/>
            <person name="Arakawa K."/>
        </authorList>
    </citation>
    <scope>NUCLEOTIDE SEQUENCE [LARGE SCALE GENOMIC DNA]</scope>
    <source>
        <strain evidence="7 8">CS-K2</strain>
    </source>
</reference>
<dbReference type="CDD" id="cd13604">
    <property type="entry name" value="PBP2_TRAP_ketoacid_lactate_like"/>
    <property type="match status" value="1"/>
</dbReference>
<dbReference type="Gene3D" id="3.40.190.170">
    <property type="entry name" value="Bacterial extracellular solute-binding protein, family 7"/>
    <property type="match status" value="1"/>
</dbReference>
<evidence type="ECO:0000256" key="4">
    <source>
        <dbReference type="PIRSR" id="PIRSR039026-2"/>
    </source>
</evidence>
<evidence type="ECO:0000256" key="3">
    <source>
        <dbReference type="PIRSR" id="PIRSR039026-1"/>
    </source>
</evidence>
<feature type="domain" description="Ubiquitinol-cytochrome C reductase Fe-S subunit TAT signal" evidence="6">
    <location>
        <begin position="5"/>
        <end position="33"/>
    </location>
</feature>
<evidence type="ECO:0000313" key="8">
    <source>
        <dbReference type="Proteomes" id="UP001329151"/>
    </source>
</evidence>
<proteinExistence type="inferred from homology"/>
<dbReference type="GO" id="GO:0008121">
    <property type="term" value="F:quinol-cytochrome-c reductase activity"/>
    <property type="evidence" value="ECO:0007669"/>
    <property type="project" value="InterPro"/>
</dbReference>
<dbReference type="PIRSF" id="PIRSF039026">
    <property type="entry name" value="SiaP"/>
    <property type="match status" value="1"/>
</dbReference>
<dbReference type="Proteomes" id="UP001329151">
    <property type="component" value="Chromosome"/>
</dbReference>
<feature type="binding site" evidence="3">
    <location>
        <position position="185"/>
    </location>
    <ligand>
        <name>substrate</name>
    </ligand>
</feature>
<sequence>MTDSVNNQKRRDFIKGTSVAAVGAGAMAFPMISTAQTVNMRFQSTWPQKDIFHEYAEDFANKVNSMTGGRLKIEVLPAGSVVKAFDLLDAVSKGTLDGGHGVIAYWYGKNPAVALWGSGPAFGMDANMLLAWHNYGGGKELLEEIYKDLNMDVVSFMSGPMPTQPLGWFKKPVTKAEDLKGLKFRTVGLSVDMFTKMGVAVNALPGGEIVPAMDRGLLDAAEFNNASSDRLLGFPDVSKVCMLQSFHQSSEQFEIMFNKTKYNKLPAELKAIIKGAAEASSAEMSWKAIDRYSKDYAEMQSKQGVKFFKTPDSILKAQLKAWDEVTKEKSAANPMFKKVFESQRAFAARAAKWQADTTVDFKMAQAFYAQKK</sequence>
<dbReference type="NCBIfam" id="TIGR01409">
    <property type="entry name" value="TAT_signal_seq"/>
    <property type="match status" value="1"/>
</dbReference>
<evidence type="ECO:0000256" key="2">
    <source>
        <dbReference type="ARBA" id="ARBA00022729"/>
    </source>
</evidence>
<dbReference type="KEGG" id="lto:RGQ30_18050"/>
<feature type="binding site" evidence="3">
    <location>
        <position position="164"/>
    </location>
    <ligand>
        <name>substrate</name>
    </ligand>
</feature>
<dbReference type="InterPro" id="IPR019470">
    <property type="entry name" value="Ubiq_cytC_Rdtase_Fe-S_su_TAT"/>
</dbReference>
<dbReference type="InterPro" id="IPR019546">
    <property type="entry name" value="TAT_signal_bac_arc"/>
</dbReference>
<dbReference type="Pfam" id="PF10399">
    <property type="entry name" value="UCR_Fe-S_N"/>
    <property type="match status" value="1"/>
</dbReference>
<gene>
    <name evidence="7" type="ORF">RGQ30_18050</name>
</gene>
<dbReference type="GO" id="GO:0046872">
    <property type="term" value="F:metal ion binding"/>
    <property type="evidence" value="ECO:0007669"/>
    <property type="project" value="UniProtKB-KW"/>
</dbReference>
<dbReference type="AlphaFoldDB" id="A0AA86J387"/>
<feature type="binding site" evidence="4">
    <location>
        <position position="223"/>
    </location>
    <ligand>
        <name>Na(+)</name>
        <dbReference type="ChEBI" id="CHEBI:29101"/>
    </ligand>
</feature>
<protein>
    <submittedName>
        <fullName evidence="7">TRAP transporter substrate-binding protein</fullName>
    </submittedName>
</protein>
<keyword evidence="4" id="KW-0479">Metal-binding</keyword>
<dbReference type="InterPro" id="IPR026289">
    <property type="entry name" value="SBP_TakP-like"/>
</dbReference>
<dbReference type="PANTHER" id="PTHR33376">
    <property type="match status" value="1"/>
</dbReference>
<dbReference type="EMBL" id="AP028947">
    <property type="protein sequence ID" value="BET26304.1"/>
    <property type="molecule type" value="Genomic_DNA"/>
</dbReference>
<feature type="transmembrane region" description="Helical" evidence="5">
    <location>
        <begin position="12"/>
        <end position="32"/>
    </location>
</feature>
<keyword evidence="8" id="KW-1185">Reference proteome</keyword>
<dbReference type="InterPro" id="IPR038404">
    <property type="entry name" value="TRAP_DctP_sf"/>
</dbReference>
<dbReference type="RefSeq" id="WP_130556210.1">
    <property type="nucleotide sequence ID" value="NZ_AP028947.1"/>
</dbReference>
<keyword evidence="5" id="KW-1133">Transmembrane helix</keyword>
<dbReference type="PANTHER" id="PTHR33376:SF5">
    <property type="entry name" value="EXTRACYTOPLASMIC SOLUTE RECEPTOR PROTEIN"/>
    <property type="match status" value="1"/>
</dbReference>